<evidence type="ECO:0000259" key="11">
    <source>
        <dbReference type="PROSITE" id="PS51379"/>
    </source>
</evidence>
<dbReference type="Gene3D" id="3.50.50.60">
    <property type="entry name" value="FAD/NAD(P)-binding domain"/>
    <property type="match status" value="2"/>
</dbReference>
<keyword evidence="5 10" id="KW-0479">Metal-binding</keyword>
<evidence type="ECO:0000256" key="7">
    <source>
        <dbReference type="ARBA" id="ARBA00023002"/>
    </source>
</evidence>
<keyword evidence="3 10" id="KW-0004">4Fe-4S</keyword>
<keyword evidence="9 10" id="KW-0411">Iron-sulfur</keyword>
<dbReference type="Pfam" id="PF02662">
    <property type="entry name" value="FlpD"/>
    <property type="match status" value="1"/>
</dbReference>
<dbReference type="RefSeq" id="WP_012940647.1">
    <property type="nucleotide sequence ID" value="NC_013741.1"/>
</dbReference>
<dbReference type="PRINTS" id="PR00469">
    <property type="entry name" value="PNDRDTASEII"/>
</dbReference>
<organism evidence="12 13">
    <name type="scientific">Archaeoglobus profundus (strain DSM 5631 / JCM 9629 / NBRC 100127 / Av18)</name>
    <dbReference type="NCBI Taxonomy" id="572546"/>
    <lineage>
        <taxon>Archaea</taxon>
        <taxon>Methanobacteriati</taxon>
        <taxon>Methanobacteriota</taxon>
        <taxon>Archaeoglobi</taxon>
        <taxon>Archaeoglobales</taxon>
        <taxon>Archaeoglobaceae</taxon>
        <taxon>Archaeoglobus</taxon>
    </lineage>
</organism>
<dbReference type="InterPro" id="IPR003813">
    <property type="entry name" value="MvhD/FlpD"/>
</dbReference>
<feature type="domain" description="4Fe-4S ferredoxin-type" evidence="11">
    <location>
        <begin position="526"/>
        <end position="555"/>
    </location>
</feature>
<comment type="similarity">
    <text evidence="2 10">Belongs to the HdrA family.</text>
</comment>
<protein>
    <recommendedName>
        <fullName evidence="10">CoB--CoM heterodisulfide reductase iron-sulfur subunit A</fullName>
        <ecNumber evidence="10">1.8.-.-</ecNumber>
    </recommendedName>
</protein>
<dbReference type="SUPFAM" id="SSF54862">
    <property type="entry name" value="4Fe-4S ferredoxins"/>
    <property type="match status" value="1"/>
</dbReference>
<feature type="domain" description="4Fe-4S ferredoxin-type" evidence="11">
    <location>
        <begin position="556"/>
        <end position="585"/>
    </location>
</feature>
<evidence type="ECO:0000256" key="3">
    <source>
        <dbReference type="ARBA" id="ARBA00022485"/>
    </source>
</evidence>
<dbReference type="STRING" id="572546.Arcpr_1259"/>
<dbReference type="InterPro" id="IPR039650">
    <property type="entry name" value="HdrA-like"/>
</dbReference>
<dbReference type="InterPro" id="IPR017896">
    <property type="entry name" value="4Fe4S_Fe-S-bd"/>
</dbReference>
<dbReference type="KEGG" id="apo:Arcpr_1259"/>
<dbReference type="eggNOG" id="arCOG02235">
    <property type="taxonomic scope" value="Archaea"/>
</dbReference>
<dbReference type="GeneID" id="8739945"/>
<keyword evidence="13" id="KW-1185">Reference proteome</keyword>
<gene>
    <name evidence="12" type="ordered locus">Arcpr_1259</name>
</gene>
<dbReference type="eggNOG" id="arCOG02475">
    <property type="taxonomic scope" value="Archaea"/>
</dbReference>
<comment type="cofactor">
    <cofactor evidence="1 10">
        <name>FAD</name>
        <dbReference type="ChEBI" id="CHEBI:57692"/>
    </cofactor>
</comment>
<dbReference type="OrthoDB" id="23833at2157"/>
<dbReference type="Gene3D" id="3.30.70.20">
    <property type="match status" value="1"/>
</dbReference>
<dbReference type="InterPro" id="IPR036188">
    <property type="entry name" value="FAD/NAD-bd_sf"/>
</dbReference>
<evidence type="ECO:0000256" key="4">
    <source>
        <dbReference type="ARBA" id="ARBA00022630"/>
    </source>
</evidence>
<evidence type="ECO:0000256" key="1">
    <source>
        <dbReference type="ARBA" id="ARBA00001974"/>
    </source>
</evidence>
<dbReference type="PANTHER" id="PTHR43498:SF1">
    <property type="entry name" value="COB--COM HETERODISULFIDE REDUCTASE IRON-SULFUR SUBUNIT A"/>
    <property type="match status" value="1"/>
</dbReference>
<dbReference type="SUPFAM" id="SSF51905">
    <property type="entry name" value="FAD/NAD(P)-binding domain"/>
    <property type="match status" value="1"/>
</dbReference>
<evidence type="ECO:0000256" key="6">
    <source>
        <dbReference type="ARBA" id="ARBA00022827"/>
    </source>
</evidence>
<dbReference type="EMBL" id="CP001857">
    <property type="protein sequence ID" value="ADB58311.1"/>
    <property type="molecule type" value="Genomic_DNA"/>
</dbReference>
<evidence type="ECO:0000313" key="13">
    <source>
        <dbReference type="Proteomes" id="UP000001901"/>
    </source>
</evidence>
<evidence type="ECO:0000256" key="9">
    <source>
        <dbReference type="ARBA" id="ARBA00023014"/>
    </source>
</evidence>
<dbReference type="AlphaFoldDB" id="D2RDW7"/>
<keyword evidence="7 10" id="KW-0560">Oxidoreductase</keyword>
<dbReference type="Pfam" id="PF13187">
    <property type="entry name" value="Fer4_9"/>
    <property type="match status" value="1"/>
</dbReference>
<dbReference type="InterPro" id="IPR017900">
    <property type="entry name" value="4Fe4S_Fe_S_CS"/>
</dbReference>
<dbReference type="Proteomes" id="UP000001901">
    <property type="component" value="Chromosome"/>
</dbReference>
<evidence type="ECO:0000256" key="5">
    <source>
        <dbReference type="ARBA" id="ARBA00022723"/>
    </source>
</evidence>
<proteinExistence type="inferred from homology"/>
<accession>D2RDW7</accession>
<evidence type="ECO:0000256" key="2">
    <source>
        <dbReference type="ARBA" id="ARBA00006561"/>
    </source>
</evidence>
<keyword evidence="8 10" id="KW-0408">Iron</keyword>
<comment type="cofactor">
    <cofactor evidence="10">
        <name>[4Fe-4S] cluster</name>
        <dbReference type="ChEBI" id="CHEBI:49883"/>
    </cofactor>
</comment>
<dbReference type="PANTHER" id="PTHR43498">
    <property type="entry name" value="FERREDOXIN:COB-COM HETERODISULFIDE REDUCTASE SUBUNIT A"/>
    <property type="match status" value="1"/>
</dbReference>
<reference evidence="12 13" key="1">
    <citation type="journal article" date="2010" name="Stand. Genomic Sci.">
        <title>Complete genome sequence of Archaeoglobus profundus type strain (AV18).</title>
        <authorList>
            <person name="von Jan M."/>
            <person name="Lapidus A."/>
            <person name="Del Rio T.G."/>
            <person name="Copeland A."/>
            <person name="Tice H."/>
            <person name="Cheng J.F."/>
            <person name="Lucas S."/>
            <person name="Chen F."/>
            <person name="Nolan M."/>
            <person name="Goodwin L."/>
            <person name="Han C."/>
            <person name="Pitluck S."/>
            <person name="Liolios K."/>
            <person name="Ivanova N."/>
            <person name="Mavromatis K."/>
            <person name="Ovchinnikova G."/>
            <person name="Chertkov O."/>
            <person name="Pati A."/>
            <person name="Chen A."/>
            <person name="Palaniappan K."/>
            <person name="Land M."/>
            <person name="Hauser L."/>
            <person name="Chang Y.J."/>
            <person name="Jeffries C.D."/>
            <person name="Saunders E."/>
            <person name="Brettin T."/>
            <person name="Detter J.C."/>
            <person name="Chain P."/>
            <person name="Eichinger K."/>
            <person name="Huber H."/>
            <person name="Spring S."/>
            <person name="Rohde M."/>
            <person name="Goker M."/>
            <person name="Wirth R."/>
            <person name="Woyke T."/>
            <person name="Bristow J."/>
            <person name="Eisen J.A."/>
            <person name="Markowitz V."/>
            <person name="Hugenholtz P."/>
            <person name="Kyrpides N.C."/>
            <person name="Klenk H.P."/>
        </authorList>
    </citation>
    <scope>NUCLEOTIDE SEQUENCE [LARGE SCALE GENOMIC DNA]</scope>
    <source>
        <strain evidence="13">DSM 5631 / JCM 9629 / NBRC 100127 / Av18</strain>
    </source>
</reference>
<evidence type="ECO:0000313" key="12">
    <source>
        <dbReference type="EMBL" id="ADB58311.1"/>
    </source>
</evidence>
<dbReference type="HOGENOM" id="CLU_020302_0_0_2"/>
<evidence type="ECO:0000256" key="8">
    <source>
        <dbReference type="ARBA" id="ARBA00023004"/>
    </source>
</evidence>
<dbReference type="GO" id="GO:0016491">
    <property type="term" value="F:oxidoreductase activity"/>
    <property type="evidence" value="ECO:0007669"/>
    <property type="project" value="UniProtKB-UniRule"/>
</dbReference>
<keyword evidence="4 10" id="KW-0285">Flavoprotein</keyword>
<evidence type="ECO:0000256" key="10">
    <source>
        <dbReference type="RuleBase" id="RU366072"/>
    </source>
</evidence>
<dbReference type="EC" id="1.8.-.-" evidence="10"/>
<keyword evidence="6 10" id="KW-0274">FAD</keyword>
<dbReference type="PaxDb" id="572546-Arcpr_1259"/>
<name>D2RDW7_ARCPA</name>
<dbReference type="GO" id="GO:0046872">
    <property type="term" value="F:metal ion binding"/>
    <property type="evidence" value="ECO:0007669"/>
    <property type="project" value="UniProtKB-KW"/>
</dbReference>
<comment type="subunit">
    <text evidence="10">The ferredoxin:CoB-CoM heterodisulfide reductase is composed of three subunits; HdrA, HdrB and HdrC.</text>
</comment>
<dbReference type="PROSITE" id="PS51379">
    <property type="entry name" value="4FE4S_FER_2"/>
    <property type="match status" value="2"/>
</dbReference>
<sequence>MEKNVGVYICTGCGIDQLDIEKIKGVVENEFKITPKVHKALCSREGVEMIKEDIKNGVNAVVICGCSPRVKQDVFNFGKDIITVRVNLREDVVWSHDIDEHAQELAEDYVRMGIVQAQKTELPEPYLEETSKDILVVGGGVTGLTAALECAKAGYKVYLVEKESELGGWVRKFKKILPGKFPYREPVDAESYINEKINEVMNNENITVYTSTKIKSISGQPGMFNVVVDREGNEEVFKVGAIVVATGWKPYDPTKLSNLGYGLPGVVTNIELEQMIKEGKLEVDGKAVKDVAFILCAGQRDPEHIPYCSTVCCLTSLKQALCIREMNKDANVFVFYKDLRTVGIYEEFYKQAQQDEGIFLTKGEVKSITQNGDKLRVEVTNTLLGEDITVDVDMVVLVTGMLSSMYGLYTVKEEYPDEGEPPYSHIKPAVPKEVAFENRGKEWILNLQYRQGPELPTLKYAFPDSHYICFPYESRRTGIYPAGCVRAPMTIRDCELDARGAALKAIQTVELVAKGATIFPRTGDIDYPNFFLQRCTQCKRCTEECPFGALDEDEKGTPQPNPLRCRRCGICFGACPEKIISFKQYSVDMISSMIKSISVPSEEGKLRILVFACENDAYPAIDMAAKNGLKFSPLVRIIPVRCLGSVNVVFIADAMSKGIDGVLMLGCKFGEDYQCHFIRGSELANRRMENVKETLNRLFIEPERVKIVQVEISDWPKIPEIINSFVEEIQKIGPNPYKGF</sequence>
<dbReference type="GO" id="GO:0051539">
    <property type="term" value="F:4 iron, 4 sulfur cluster binding"/>
    <property type="evidence" value="ECO:0007669"/>
    <property type="project" value="UniProtKB-UniRule"/>
</dbReference>
<dbReference type="Pfam" id="PF07992">
    <property type="entry name" value="Pyr_redox_2"/>
    <property type="match status" value="1"/>
</dbReference>
<dbReference type="PROSITE" id="PS00198">
    <property type="entry name" value="4FE4S_FER_1"/>
    <property type="match status" value="2"/>
</dbReference>
<comment type="pathway">
    <text evidence="10">Cofactor metabolism; coenzyme M-coenzyme B heterodisulfide reduction; coenzyme B and coenzyme M from coenzyme M-coenzyme B heterodisulfide: step 1/1.</text>
</comment>
<dbReference type="InterPro" id="IPR023753">
    <property type="entry name" value="FAD/NAD-binding_dom"/>
</dbReference>
<comment type="function">
    <text evidence="10">Part of a complex that catalyzes the reversible reduction of CoM-S-S-CoB to the thiol-coenzymes H-S-CoM (coenzyme M) and H-S-CoB (coenzyme B).</text>
</comment>